<organism evidence="9 10">
    <name type="scientific">Pycnococcus provasolii</name>
    <dbReference type="NCBI Taxonomy" id="41880"/>
    <lineage>
        <taxon>Eukaryota</taxon>
        <taxon>Viridiplantae</taxon>
        <taxon>Chlorophyta</taxon>
        <taxon>Pseudoscourfieldiophyceae</taxon>
        <taxon>Pseudoscourfieldiales</taxon>
        <taxon>Pycnococcaceae</taxon>
        <taxon>Pycnococcus</taxon>
    </lineage>
</organism>
<feature type="transmembrane region" description="Helical" evidence="8">
    <location>
        <begin position="304"/>
        <end position="323"/>
    </location>
</feature>
<proteinExistence type="inferred from homology"/>
<evidence type="ECO:0000256" key="3">
    <source>
        <dbReference type="ARBA" id="ARBA00022448"/>
    </source>
</evidence>
<feature type="region of interest" description="Disordered" evidence="7">
    <location>
        <begin position="210"/>
        <end position="237"/>
    </location>
</feature>
<reference evidence="9" key="1">
    <citation type="submission" date="2020-10" db="EMBL/GenBank/DDBJ databases">
        <title>Unveiling of a novel bifunctional photoreceptor, Dualchrome1, isolated from a cosmopolitan green alga.</title>
        <authorList>
            <person name="Suzuki S."/>
            <person name="Kawachi M."/>
        </authorList>
    </citation>
    <scope>NUCLEOTIDE SEQUENCE</scope>
    <source>
        <strain evidence="9">NIES 2893</strain>
    </source>
</reference>
<feature type="transmembrane region" description="Helical" evidence="8">
    <location>
        <begin position="391"/>
        <end position="420"/>
    </location>
</feature>
<dbReference type="PANTHER" id="PTHR20772:SF2">
    <property type="entry name" value="PROTEIN FMP42"/>
    <property type="match status" value="1"/>
</dbReference>
<keyword evidence="10" id="KW-1185">Reference proteome</keyword>
<dbReference type="GO" id="GO:0016020">
    <property type="term" value="C:membrane"/>
    <property type="evidence" value="ECO:0007669"/>
    <property type="project" value="UniProtKB-SubCell"/>
</dbReference>
<feature type="compositionally biased region" description="Basic and acidic residues" evidence="7">
    <location>
        <begin position="449"/>
        <end position="459"/>
    </location>
</feature>
<keyword evidence="4 8" id="KW-0812">Transmembrane</keyword>
<feature type="transmembrane region" description="Helical" evidence="8">
    <location>
        <begin position="7"/>
        <end position="31"/>
    </location>
</feature>
<dbReference type="GO" id="GO:0022857">
    <property type="term" value="F:transmembrane transporter activity"/>
    <property type="evidence" value="ECO:0007669"/>
    <property type="project" value="InterPro"/>
</dbReference>
<protein>
    <recommendedName>
        <fullName evidence="11">Major facilitator superfamily (MFS) profile domain-containing protein</fullName>
    </recommendedName>
</protein>
<accession>A0A830HLJ1</accession>
<comment type="similarity">
    <text evidence="2">Belongs to the SLC43A transporter (TC 2.A.1.44) family.</text>
</comment>
<evidence type="ECO:0000256" key="1">
    <source>
        <dbReference type="ARBA" id="ARBA00004141"/>
    </source>
</evidence>
<dbReference type="OrthoDB" id="330047at2759"/>
<evidence type="ECO:0000256" key="4">
    <source>
        <dbReference type="ARBA" id="ARBA00022692"/>
    </source>
</evidence>
<feature type="transmembrane region" description="Helical" evidence="8">
    <location>
        <begin position="356"/>
        <end position="379"/>
    </location>
</feature>
<dbReference type="Proteomes" id="UP000660262">
    <property type="component" value="Unassembled WGS sequence"/>
</dbReference>
<name>A0A830HLJ1_9CHLO</name>
<evidence type="ECO:0000256" key="7">
    <source>
        <dbReference type="SAM" id="MobiDB-lite"/>
    </source>
</evidence>
<keyword evidence="3" id="KW-0813">Transport</keyword>
<dbReference type="InterPro" id="IPR036259">
    <property type="entry name" value="MFS_trans_sf"/>
</dbReference>
<dbReference type="InterPro" id="IPR052599">
    <property type="entry name" value="SLC43A_AATransporter"/>
</dbReference>
<feature type="compositionally biased region" description="Basic residues" evidence="7">
    <location>
        <begin position="460"/>
        <end position="469"/>
    </location>
</feature>
<dbReference type="Pfam" id="PF07690">
    <property type="entry name" value="MFS_1"/>
    <property type="match status" value="1"/>
</dbReference>
<sequence length="469" mass="51347">MKLPTRRWLLVALTFVEVLLATGIMFGWSALSLAMRRDGVYAHLCADDRNQPCKEQLLRYSLIYTVGAFAVPLSGAVVWGPMLDAYGAKVTRVLSLVTFSAACLLFAFSSRTFDAYLPAVGLISCGGMGFFFSHFVLALHFRNDHYGLVHAIINCAFDGSTVTFTVLEQLHRTLNTSIRNLFVGMACIAALFLLLSTELVWNGHLDAPKEEDNAVRDEEEDGGGGGDGGDDSPSKDERPSVGLYGPLLECSSLTIQQQFVSAPFVACAAWALFTIFRTMFVLGSITEQMTANGGGRSAEDAETLVRLFNFLILVSVALTPAFGRFVDRYSLPAGFIVVNTLGIFCYASLLAKHTSVLCIGFLAFGCFRAWNYGLLTTYVQGIFGGENFGRVYGIGIGVFAIQKSGAAPFLILAALSKLIAMFFKRRNRRRAAQVEMQEKETTAEDDDDDKKAKEEETTTKKVKQRRGKA</sequence>
<feature type="transmembrane region" description="Helical" evidence="8">
    <location>
        <begin position="57"/>
        <end position="78"/>
    </location>
</feature>
<gene>
    <name evidence="9" type="ORF">PPROV_000623700</name>
</gene>
<dbReference type="EMBL" id="BNJQ01000017">
    <property type="protein sequence ID" value="GHP07495.1"/>
    <property type="molecule type" value="Genomic_DNA"/>
</dbReference>
<feature type="transmembrane region" description="Helical" evidence="8">
    <location>
        <begin position="329"/>
        <end position="349"/>
    </location>
</feature>
<comment type="caution">
    <text evidence="9">The sequence shown here is derived from an EMBL/GenBank/DDBJ whole genome shotgun (WGS) entry which is preliminary data.</text>
</comment>
<comment type="subcellular location">
    <subcellularLocation>
        <location evidence="1">Membrane</location>
        <topology evidence="1">Multi-pass membrane protein</topology>
    </subcellularLocation>
</comment>
<evidence type="ECO:0000313" key="10">
    <source>
        <dbReference type="Proteomes" id="UP000660262"/>
    </source>
</evidence>
<dbReference type="PANTHER" id="PTHR20772">
    <property type="entry name" value="PROTEIN FMP42"/>
    <property type="match status" value="1"/>
</dbReference>
<feature type="transmembrane region" description="Helical" evidence="8">
    <location>
        <begin position="262"/>
        <end position="283"/>
    </location>
</feature>
<feature type="region of interest" description="Disordered" evidence="7">
    <location>
        <begin position="430"/>
        <end position="469"/>
    </location>
</feature>
<evidence type="ECO:0000256" key="8">
    <source>
        <dbReference type="SAM" id="Phobius"/>
    </source>
</evidence>
<feature type="transmembrane region" description="Helical" evidence="8">
    <location>
        <begin position="181"/>
        <end position="201"/>
    </location>
</feature>
<evidence type="ECO:0000256" key="6">
    <source>
        <dbReference type="ARBA" id="ARBA00023136"/>
    </source>
</evidence>
<dbReference type="Gene3D" id="1.20.1250.20">
    <property type="entry name" value="MFS general substrate transporter like domains"/>
    <property type="match status" value="1"/>
</dbReference>
<dbReference type="SUPFAM" id="SSF103473">
    <property type="entry name" value="MFS general substrate transporter"/>
    <property type="match status" value="1"/>
</dbReference>
<feature type="transmembrane region" description="Helical" evidence="8">
    <location>
        <begin position="115"/>
        <end position="139"/>
    </location>
</feature>
<feature type="transmembrane region" description="Helical" evidence="8">
    <location>
        <begin position="90"/>
        <end position="109"/>
    </location>
</feature>
<dbReference type="AlphaFoldDB" id="A0A830HLJ1"/>
<dbReference type="InterPro" id="IPR011701">
    <property type="entry name" value="MFS"/>
</dbReference>
<keyword evidence="6 8" id="KW-0472">Membrane</keyword>
<keyword evidence="5 8" id="KW-1133">Transmembrane helix</keyword>
<evidence type="ECO:0000256" key="5">
    <source>
        <dbReference type="ARBA" id="ARBA00022989"/>
    </source>
</evidence>
<evidence type="ECO:0000256" key="2">
    <source>
        <dbReference type="ARBA" id="ARBA00006595"/>
    </source>
</evidence>
<evidence type="ECO:0008006" key="11">
    <source>
        <dbReference type="Google" id="ProtNLM"/>
    </source>
</evidence>
<evidence type="ECO:0000313" key="9">
    <source>
        <dbReference type="EMBL" id="GHP07495.1"/>
    </source>
</evidence>